<accession>A0A834I8K0</accession>
<sequence>MAEVAVAVRSFADQILTQRSGVCDAGGPFDSPNRGIPAEEDGNVRKKDTVDGICHRSGTVSARHISG</sequence>
<evidence type="ECO:0000313" key="2">
    <source>
        <dbReference type="EMBL" id="KAF7269142.1"/>
    </source>
</evidence>
<keyword evidence="3" id="KW-1185">Reference proteome</keyword>
<protein>
    <submittedName>
        <fullName evidence="2">Uncharacterized protein</fullName>
    </submittedName>
</protein>
<reference evidence="2" key="1">
    <citation type="submission" date="2020-08" db="EMBL/GenBank/DDBJ databases">
        <title>Genome sequencing and assembly of the red palm weevil Rhynchophorus ferrugineus.</title>
        <authorList>
            <person name="Dias G.B."/>
            <person name="Bergman C.M."/>
            <person name="Manee M."/>
        </authorList>
    </citation>
    <scope>NUCLEOTIDE SEQUENCE</scope>
    <source>
        <strain evidence="2">AA-2017</strain>
        <tissue evidence="2">Whole larva</tissue>
    </source>
</reference>
<dbReference type="AlphaFoldDB" id="A0A834I8K0"/>
<evidence type="ECO:0000313" key="3">
    <source>
        <dbReference type="Proteomes" id="UP000625711"/>
    </source>
</evidence>
<dbReference type="Proteomes" id="UP000625711">
    <property type="component" value="Unassembled WGS sequence"/>
</dbReference>
<comment type="caution">
    <text evidence="2">The sequence shown here is derived from an EMBL/GenBank/DDBJ whole genome shotgun (WGS) entry which is preliminary data.</text>
</comment>
<organism evidence="2 3">
    <name type="scientific">Rhynchophorus ferrugineus</name>
    <name type="common">Red palm weevil</name>
    <name type="synonym">Curculio ferrugineus</name>
    <dbReference type="NCBI Taxonomy" id="354439"/>
    <lineage>
        <taxon>Eukaryota</taxon>
        <taxon>Metazoa</taxon>
        <taxon>Ecdysozoa</taxon>
        <taxon>Arthropoda</taxon>
        <taxon>Hexapoda</taxon>
        <taxon>Insecta</taxon>
        <taxon>Pterygota</taxon>
        <taxon>Neoptera</taxon>
        <taxon>Endopterygota</taxon>
        <taxon>Coleoptera</taxon>
        <taxon>Polyphaga</taxon>
        <taxon>Cucujiformia</taxon>
        <taxon>Curculionidae</taxon>
        <taxon>Dryophthorinae</taxon>
        <taxon>Rhynchophorus</taxon>
    </lineage>
</organism>
<dbReference type="EMBL" id="JAACXV010014259">
    <property type="protein sequence ID" value="KAF7269142.1"/>
    <property type="molecule type" value="Genomic_DNA"/>
</dbReference>
<evidence type="ECO:0000256" key="1">
    <source>
        <dbReference type="SAM" id="MobiDB-lite"/>
    </source>
</evidence>
<proteinExistence type="predicted"/>
<feature type="region of interest" description="Disordered" evidence="1">
    <location>
        <begin position="26"/>
        <end position="49"/>
    </location>
</feature>
<name>A0A834I8K0_RHYFE</name>
<gene>
    <name evidence="2" type="ORF">GWI33_017812</name>
</gene>